<dbReference type="EMBL" id="RJPQ01000003">
    <property type="protein sequence ID" value="RSJ86613.1"/>
    <property type="molecule type" value="Genomic_DNA"/>
</dbReference>
<name>A0A428GVW2_STRCR</name>
<feature type="chain" id="PRO_5019562488" evidence="2">
    <location>
        <begin position="33"/>
        <end position="71"/>
    </location>
</feature>
<gene>
    <name evidence="3" type="ORF">D8794_03945</name>
</gene>
<sequence>MKNSYKKRLYTQALSLSAAVLLAVLTQGNAAADTLNPAEPPQDSSKISTLVEQPTPASTEKAEETSDTPQA</sequence>
<feature type="compositionally biased region" description="Polar residues" evidence="1">
    <location>
        <begin position="42"/>
        <end position="58"/>
    </location>
</feature>
<keyword evidence="2" id="KW-0732">Signal</keyword>
<feature type="region of interest" description="Disordered" evidence="1">
    <location>
        <begin position="33"/>
        <end position="71"/>
    </location>
</feature>
<reference evidence="3 4" key="1">
    <citation type="submission" date="2018-11" db="EMBL/GenBank/DDBJ databases">
        <title>Species Designations Belie Phenotypic and Genotypic Heterogeneity in Oral Streptococci.</title>
        <authorList>
            <person name="Velsko I."/>
        </authorList>
    </citation>
    <scope>NUCLEOTIDE SEQUENCE [LARGE SCALE GENOMIC DNA]</scope>
    <source>
        <strain evidence="3 4">A54</strain>
    </source>
</reference>
<dbReference type="AlphaFoldDB" id="A0A428GVW2"/>
<dbReference type="Proteomes" id="UP000277890">
    <property type="component" value="Unassembled WGS sequence"/>
</dbReference>
<feature type="signal peptide" evidence="2">
    <location>
        <begin position="1"/>
        <end position="32"/>
    </location>
</feature>
<evidence type="ECO:0000313" key="4">
    <source>
        <dbReference type="Proteomes" id="UP000277890"/>
    </source>
</evidence>
<evidence type="ECO:0000313" key="3">
    <source>
        <dbReference type="EMBL" id="RSJ86613.1"/>
    </source>
</evidence>
<protein>
    <submittedName>
        <fullName evidence="3">Uncharacterized protein</fullName>
    </submittedName>
</protein>
<organism evidence="3 4">
    <name type="scientific">Streptococcus cristatus</name>
    <dbReference type="NCBI Taxonomy" id="45634"/>
    <lineage>
        <taxon>Bacteria</taxon>
        <taxon>Bacillati</taxon>
        <taxon>Bacillota</taxon>
        <taxon>Bacilli</taxon>
        <taxon>Lactobacillales</taxon>
        <taxon>Streptococcaceae</taxon>
        <taxon>Streptococcus</taxon>
    </lineage>
</organism>
<accession>A0A428GVW2</accession>
<evidence type="ECO:0000256" key="2">
    <source>
        <dbReference type="SAM" id="SignalP"/>
    </source>
</evidence>
<proteinExistence type="predicted"/>
<comment type="caution">
    <text evidence="3">The sequence shown here is derived from an EMBL/GenBank/DDBJ whole genome shotgun (WGS) entry which is preliminary data.</text>
</comment>
<evidence type="ECO:0000256" key="1">
    <source>
        <dbReference type="SAM" id="MobiDB-lite"/>
    </source>
</evidence>